<accession>A0AAV0HAA1</accession>
<gene>
    <name evidence="1" type="ORF">LITE_LOCUS3138</name>
</gene>
<dbReference type="AlphaFoldDB" id="A0AAV0HAA1"/>
<name>A0AAV0HAA1_9ROSI</name>
<comment type="caution">
    <text evidence="1">The sequence shown here is derived from an EMBL/GenBank/DDBJ whole genome shotgun (WGS) entry which is preliminary data.</text>
</comment>
<proteinExistence type="predicted"/>
<protein>
    <submittedName>
        <fullName evidence="1">Uncharacterized protein</fullName>
    </submittedName>
</protein>
<organism evidence="1 2">
    <name type="scientific">Linum tenue</name>
    <dbReference type="NCBI Taxonomy" id="586396"/>
    <lineage>
        <taxon>Eukaryota</taxon>
        <taxon>Viridiplantae</taxon>
        <taxon>Streptophyta</taxon>
        <taxon>Embryophyta</taxon>
        <taxon>Tracheophyta</taxon>
        <taxon>Spermatophyta</taxon>
        <taxon>Magnoliopsida</taxon>
        <taxon>eudicotyledons</taxon>
        <taxon>Gunneridae</taxon>
        <taxon>Pentapetalae</taxon>
        <taxon>rosids</taxon>
        <taxon>fabids</taxon>
        <taxon>Malpighiales</taxon>
        <taxon>Linaceae</taxon>
        <taxon>Linum</taxon>
    </lineage>
</organism>
<evidence type="ECO:0000313" key="1">
    <source>
        <dbReference type="EMBL" id="CAI0381399.1"/>
    </source>
</evidence>
<sequence length="59" mass="6886">MMKICDVCRQGRRLRIHKMTPFPVRRLRRCTHKLIPSPARRRCRPNAGINATSMTAGRL</sequence>
<keyword evidence="2" id="KW-1185">Reference proteome</keyword>
<evidence type="ECO:0000313" key="2">
    <source>
        <dbReference type="Proteomes" id="UP001154282"/>
    </source>
</evidence>
<dbReference type="EMBL" id="CAMGYJ010000002">
    <property type="protein sequence ID" value="CAI0381399.1"/>
    <property type="molecule type" value="Genomic_DNA"/>
</dbReference>
<dbReference type="Proteomes" id="UP001154282">
    <property type="component" value="Unassembled WGS sequence"/>
</dbReference>
<reference evidence="1" key="1">
    <citation type="submission" date="2022-08" db="EMBL/GenBank/DDBJ databases">
        <authorList>
            <person name="Gutierrez-Valencia J."/>
        </authorList>
    </citation>
    <scope>NUCLEOTIDE SEQUENCE</scope>
</reference>